<evidence type="ECO:0000313" key="2">
    <source>
        <dbReference type="Proteomes" id="UP000054783"/>
    </source>
</evidence>
<organism evidence="1 2">
    <name type="scientific">Trichinella patagoniensis</name>
    <dbReference type="NCBI Taxonomy" id="990121"/>
    <lineage>
        <taxon>Eukaryota</taxon>
        <taxon>Metazoa</taxon>
        <taxon>Ecdysozoa</taxon>
        <taxon>Nematoda</taxon>
        <taxon>Enoplea</taxon>
        <taxon>Dorylaimia</taxon>
        <taxon>Trichinellida</taxon>
        <taxon>Trichinellidae</taxon>
        <taxon>Trichinella</taxon>
    </lineage>
</organism>
<keyword evidence="2" id="KW-1185">Reference proteome</keyword>
<name>A0A0V0ZJB3_9BILA</name>
<dbReference type="STRING" id="990121.A0A0V0ZJB3"/>
<dbReference type="EMBL" id="JYDQ01000166">
    <property type="protein sequence ID" value="KRY12380.1"/>
    <property type="molecule type" value="Genomic_DNA"/>
</dbReference>
<evidence type="ECO:0000313" key="1">
    <source>
        <dbReference type="EMBL" id="KRY12380.1"/>
    </source>
</evidence>
<dbReference type="AlphaFoldDB" id="A0A0V0ZJB3"/>
<reference evidence="1 2" key="1">
    <citation type="submission" date="2015-01" db="EMBL/GenBank/DDBJ databases">
        <title>Evolution of Trichinella species and genotypes.</title>
        <authorList>
            <person name="Korhonen P.K."/>
            <person name="Edoardo P."/>
            <person name="Giuseppe L.R."/>
            <person name="Gasser R.B."/>
        </authorList>
    </citation>
    <scope>NUCLEOTIDE SEQUENCE [LARGE SCALE GENOMIC DNA]</scope>
    <source>
        <strain evidence="1">ISS2496</strain>
    </source>
</reference>
<comment type="caution">
    <text evidence="1">The sequence shown here is derived from an EMBL/GenBank/DDBJ whole genome shotgun (WGS) entry which is preliminary data.</text>
</comment>
<proteinExistence type="predicted"/>
<gene>
    <name evidence="1" type="ORF">T12_1332</name>
</gene>
<accession>A0A0V0ZJB3</accession>
<protein>
    <submittedName>
        <fullName evidence="1">Uncharacterized protein</fullName>
    </submittedName>
</protein>
<sequence>MKQLPNAHPLKDCNFILENHDIYTVKLQCGITYLHGHYIITSNIYILTLLADAKGKKERKTMLKN</sequence>
<dbReference type="Proteomes" id="UP000054783">
    <property type="component" value="Unassembled WGS sequence"/>
</dbReference>